<evidence type="ECO:0000259" key="4">
    <source>
        <dbReference type="Pfam" id="PF03537"/>
    </source>
</evidence>
<dbReference type="GO" id="GO:0004557">
    <property type="term" value="F:alpha-galactosidase activity"/>
    <property type="evidence" value="ECO:0007669"/>
    <property type="project" value="UniProtKB-EC"/>
</dbReference>
<keyword evidence="6" id="KW-1185">Reference proteome</keyword>
<dbReference type="STRING" id="602072.A0A1R3S2I0"/>
<dbReference type="Pfam" id="PF03537">
    <property type="entry name" value="Glyco_hydro_114"/>
    <property type="match status" value="1"/>
</dbReference>
<dbReference type="PANTHER" id="PTHR35273:SF2">
    <property type="entry name" value="ALPHA-GALACTOSIDASE"/>
    <property type="match status" value="1"/>
</dbReference>
<sequence length="267" mass="29969">MHPFIFLLSLFLSHCIAPTKAIWQPTIGTTWQIILTEPLSPTSITPSYHIYDIDLFINDPPIIETLHTTNHKVICYFSAGSFEPNRPDSAQFLDSDKGNTLPGWRNERWLDTRSAHVRRIMTARLDRAASLGCDGVDPDNVDAFGNNNGLNLTREDAIDYVEFLAREAHTRGLAVGLKNANGIITQVMENVQWVVNEECVSLRECGDFVGFGRVGKPVFHIEYPKGDVSDQNPVGEEERRTACEFEDSGLFSTVLKNLNLDGWIQDC</sequence>
<feature type="chain" id="PRO_5012503683" description="alpha-galactosidase" evidence="3">
    <location>
        <begin position="22"/>
        <end position="267"/>
    </location>
</feature>
<reference evidence="6" key="1">
    <citation type="journal article" date="2017" name="Genome Biol.">
        <title>Comparative genomics reveals high biological diversity and specific adaptations in the industrially and medically important fungal genus Aspergillus.</title>
        <authorList>
            <person name="de Vries R.P."/>
            <person name="Riley R."/>
            <person name="Wiebenga A."/>
            <person name="Aguilar-Osorio G."/>
            <person name="Amillis S."/>
            <person name="Uchima C.A."/>
            <person name="Anderluh G."/>
            <person name="Asadollahi M."/>
            <person name="Askin M."/>
            <person name="Barry K."/>
            <person name="Battaglia E."/>
            <person name="Bayram O."/>
            <person name="Benocci T."/>
            <person name="Braus-Stromeyer S.A."/>
            <person name="Caldana C."/>
            <person name="Canovas D."/>
            <person name="Cerqueira G.C."/>
            <person name="Chen F."/>
            <person name="Chen W."/>
            <person name="Choi C."/>
            <person name="Clum A."/>
            <person name="Dos Santos R.A."/>
            <person name="Damasio A.R."/>
            <person name="Diallinas G."/>
            <person name="Emri T."/>
            <person name="Fekete E."/>
            <person name="Flipphi M."/>
            <person name="Freyberg S."/>
            <person name="Gallo A."/>
            <person name="Gournas C."/>
            <person name="Habgood R."/>
            <person name="Hainaut M."/>
            <person name="Harispe M.L."/>
            <person name="Henrissat B."/>
            <person name="Hilden K.S."/>
            <person name="Hope R."/>
            <person name="Hossain A."/>
            <person name="Karabika E."/>
            <person name="Karaffa L."/>
            <person name="Karanyi Z."/>
            <person name="Krasevec N."/>
            <person name="Kuo A."/>
            <person name="Kusch H."/>
            <person name="LaButti K."/>
            <person name="Lagendijk E.L."/>
            <person name="Lapidus A."/>
            <person name="Levasseur A."/>
            <person name="Lindquist E."/>
            <person name="Lipzen A."/>
            <person name="Logrieco A.F."/>
            <person name="MacCabe A."/>
            <person name="Maekelae M.R."/>
            <person name="Malavazi I."/>
            <person name="Melin P."/>
            <person name="Meyer V."/>
            <person name="Mielnichuk N."/>
            <person name="Miskei M."/>
            <person name="Molnar A.P."/>
            <person name="Mule G."/>
            <person name="Ngan C.Y."/>
            <person name="Orejas M."/>
            <person name="Orosz E."/>
            <person name="Ouedraogo J.P."/>
            <person name="Overkamp K.M."/>
            <person name="Park H.-S."/>
            <person name="Perrone G."/>
            <person name="Piumi F."/>
            <person name="Punt P.J."/>
            <person name="Ram A.F."/>
            <person name="Ramon A."/>
            <person name="Rauscher S."/>
            <person name="Record E."/>
            <person name="Riano-Pachon D.M."/>
            <person name="Robert V."/>
            <person name="Roehrig J."/>
            <person name="Ruller R."/>
            <person name="Salamov A."/>
            <person name="Salih N.S."/>
            <person name="Samson R.A."/>
            <person name="Sandor E."/>
            <person name="Sanguinetti M."/>
            <person name="Schuetze T."/>
            <person name="Sepcic K."/>
            <person name="Shelest E."/>
            <person name="Sherlock G."/>
            <person name="Sophianopoulou V."/>
            <person name="Squina F.M."/>
            <person name="Sun H."/>
            <person name="Susca A."/>
            <person name="Todd R.B."/>
            <person name="Tsang A."/>
            <person name="Unkles S.E."/>
            <person name="van de Wiele N."/>
            <person name="van Rossen-Uffink D."/>
            <person name="Oliveira J.V."/>
            <person name="Vesth T.C."/>
            <person name="Visser J."/>
            <person name="Yu J.-H."/>
            <person name="Zhou M."/>
            <person name="Andersen M.R."/>
            <person name="Archer D.B."/>
            <person name="Baker S.E."/>
            <person name="Benoit I."/>
            <person name="Brakhage A.A."/>
            <person name="Braus G.H."/>
            <person name="Fischer R."/>
            <person name="Frisvad J.C."/>
            <person name="Goldman G.H."/>
            <person name="Houbraken J."/>
            <person name="Oakley B."/>
            <person name="Pocsi I."/>
            <person name="Scazzocchio C."/>
            <person name="Seiboth B."/>
            <person name="vanKuyk P.A."/>
            <person name="Wortman J."/>
            <person name="Dyer P.S."/>
            <person name="Grigoriev I.V."/>
        </authorList>
    </citation>
    <scope>NUCLEOTIDE SEQUENCE [LARGE SCALE GENOMIC DNA]</scope>
    <source>
        <strain evidence="6">ITEM 5010</strain>
    </source>
</reference>
<name>A0A1R3S2I0_ASPC5</name>
<evidence type="ECO:0000256" key="3">
    <source>
        <dbReference type="SAM" id="SignalP"/>
    </source>
</evidence>
<dbReference type="EC" id="3.2.1.22" evidence="2"/>
<dbReference type="InterPro" id="IPR004352">
    <property type="entry name" value="GH114_TIM-barrel"/>
</dbReference>
<dbReference type="InterPro" id="IPR017853">
    <property type="entry name" value="GH"/>
</dbReference>
<dbReference type="Gene3D" id="3.20.20.70">
    <property type="entry name" value="Aldolase class I"/>
    <property type="match status" value="1"/>
</dbReference>
<dbReference type="OrthoDB" id="2108802at2759"/>
<dbReference type="SUPFAM" id="SSF51445">
    <property type="entry name" value="(Trans)glycosidases"/>
    <property type="match status" value="1"/>
</dbReference>
<comment type="catalytic activity">
    <reaction evidence="1">
        <text>Hydrolysis of terminal, non-reducing alpha-D-galactose residues in alpha-D-galactosides, including galactose oligosaccharides, galactomannans and galactolipids.</text>
        <dbReference type="EC" id="3.2.1.22"/>
    </reaction>
</comment>
<proteinExistence type="predicted"/>
<organism evidence="5 6">
    <name type="scientific">Aspergillus carbonarius (strain ITEM 5010)</name>
    <dbReference type="NCBI Taxonomy" id="602072"/>
    <lineage>
        <taxon>Eukaryota</taxon>
        <taxon>Fungi</taxon>
        <taxon>Dikarya</taxon>
        <taxon>Ascomycota</taxon>
        <taxon>Pezizomycotina</taxon>
        <taxon>Eurotiomycetes</taxon>
        <taxon>Eurotiomycetidae</taxon>
        <taxon>Eurotiales</taxon>
        <taxon>Aspergillaceae</taxon>
        <taxon>Aspergillus</taxon>
        <taxon>Aspergillus subgen. Circumdati</taxon>
    </lineage>
</organism>
<gene>
    <name evidence="5" type="ORF">ASPCADRAFT_39406</name>
</gene>
<dbReference type="VEuPathDB" id="FungiDB:ASPCADRAFT_39406"/>
<keyword evidence="5" id="KW-0378">Hydrolase</keyword>
<dbReference type="InterPro" id="IPR013785">
    <property type="entry name" value="Aldolase_TIM"/>
</dbReference>
<evidence type="ECO:0000313" key="5">
    <source>
        <dbReference type="EMBL" id="OOG00911.1"/>
    </source>
</evidence>
<feature type="domain" description="Glycoside-hydrolase family GH114 TIM-barrel" evidence="4">
    <location>
        <begin position="30"/>
        <end position="263"/>
    </location>
</feature>
<evidence type="ECO:0000313" key="6">
    <source>
        <dbReference type="Proteomes" id="UP000188318"/>
    </source>
</evidence>
<dbReference type="Proteomes" id="UP000188318">
    <property type="component" value="Unassembled WGS sequence"/>
</dbReference>
<accession>A0A1R3S2I0</accession>
<dbReference type="OMA" id="MERRFDM"/>
<dbReference type="AlphaFoldDB" id="A0A1R3S2I0"/>
<protein>
    <recommendedName>
        <fullName evidence="2">alpha-galactosidase</fullName>
        <ecNumber evidence="2">3.2.1.22</ecNumber>
    </recommendedName>
</protein>
<evidence type="ECO:0000256" key="1">
    <source>
        <dbReference type="ARBA" id="ARBA00001255"/>
    </source>
</evidence>
<dbReference type="PANTHER" id="PTHR35273">
    <property type="entry name" value="ALPHA-1,4 POLYGALACTOSAMINIDASE, PUTATIVE (AFU_ORTHOLOGUE AFUA_3G07890)-RELATED"/>
    <property type="match status" value="1"/>
</dbReference>
<feature type="signal peptide" evidence="3">
    <location>
        <begin position="1"/>
        <end position="21"/>
    </location>
</feature>
<keyword evidence="3" id="KW-0732">Signal</keyword>
<dbReference type="EMBL" id="KV907493">
    <property type="protein sequence ID" value="OOG00911.1"/>
    <property type="molecule type" value="Genomic_DNA"/>
</dbReference>
<evidence type="ECO:0000256" key="2">
    <source>
        <dbReference type="ARBA" id="ARBA00012755"/>
    </source>
</evidence>